<dbReference type="EMBL" id="SIJK02000045">
    <property type="protein sequence ID" value="MBP1467861.1"/>
    <property type="molecule type" value="Genomic_DNA"/>
</dbReference>
<keyword evidence="9 10" id="KW-0324">Glycolysis</keyword>
<evidence type="ECO:0000256" key="8">
    <source>
        <dbReference type="ARBA" id="ARBA00022840"/>
    </source>
</evidence>
<feature type="binding site" evidence="10">
    <location>
        <position position="122"/>
    </location>
    <ligand>
        <name>substrate</name>
    </ligand>
</feature>
<dbReference type="Pfam" id="PF00162">
    <property type="entry name" value="PGK"/>
    <property type="match status" value="1"/>
</dbReference>
<dbReference type="Gene3D" id="3.40.50.1260">
    <property type="entry name" value="Phosphoglycerate kinase, N-terminal domain"/>
    <property type="match status" value="2"/>
</dbReference>
<evidence type="ECO:0000313" key="13">
    <source>
        <dbReference type="Proteomes" id="UP001193081"/>
    </source>
</evidence>
<evidence type="ECO:0000256" key="9">
    <source>
        <dbReference type="ARBA" id="ARBA00023152"/>
    </source>
</evidence>
<evidence type="ECO:0000256" key="6">
    <source>
        <dbReference type="ARBA" id="ARBA00022741"/>
    </source>
</evidence>
<keyword evidence="13" id="KW-1185">Reference proteome</keyword>
<dbReference type="CDD" id="cd00318">
    <property type="entry name" value="Phosphoglycerate_kinase"/>
    <property type="match status" value="1"/>
</dbReference>
<evidence type="ECO:0000256" key="2">
    <source>
        <dbReference type="ARBA" id="ARBA00004838"/>
    </source>
</evidence>
<keyword evidence="8 10" id="KW-0067">ATP-binding</keyword>
<dbReference type="EC" id="2.7.2.3" evidence="3 10"/>
<feature type="binding site" evidence="10">
    <location>
        <position position="205"/>
    </location>
    <ligand>
        <name>ATP</name>
        <dbReference type="ChEBI" id="CHEBI:30616"/>
    </ligand>
</feature>
<gene>
    <name evidence="10" type="primary">pgk</name>
    <name evidence="12" type="ORF">EYB53_019250</name>
</gene>
<feature type="binding site" evidence="10">
    <location>
        <position position="37"/>
    </location>
    <ligand>
        <name>substrate</name>
    </ligand>
</feature>
<dbReference type="InterPro" id="IPR015824">
    <property type="entry name" value="Phosphoglycerate_kinase_N"/>
</dbReference>
<dbReference type="Proteomes" id="UP001193081">
    <property type="component" value="Unassembled WGS sequence"/>
</dbReference>
<evidence type="ECO:0000313" key="12">
    <source>
        <dbReference type="EMBL" id="MBP1467861.1"/>
    </source>
</evidence>
<feature type="binding site" evidence="10">
    <location>
        <begin position="21"/>
        <end position="23"/>
    </location>
    <ligand>
        <name>substrate</name>
    </ligand>
</feature>
<dbReference type="InterPro" id="IPR001576">
    <property type="entry name" value="Phosphoglycerate_kinase"/>
</dbReference>
<dbReference type="RefSeq" id="WP_135480022.1">
    <property type="nucleotide sequence ID" value="NZ_SIJK02000045.1"/>
</dbReference>
<comment type="subcellular location">
    <subcellularLocation>
        <location evidence="10">Cytoplasm</location>
    </subcellularLocation>
</comment>
<comment type="caution">
    <text evidence="10">Lacks conserved residue(s) required for the propagation of feature annotation.</text>
</comment>
<evidence type="ECO:0000256" key="1">
    <source>
        <dbReference type="ARBA" id="ARBA00000642"/>
    </source>
</evidence>
<evidence type="ECO:0000256" key="7">
    <source>
        <dbReference type="ARBA" id="ARBA00022777"/>
    </source>
</evidence>
<feature type="binding site" evidence="10">
    <location>
        <begin position="61"/>
        <end position="64"/>
    </location>
    <ligand>
        <name>substrate</name>
    </ligand>
</feature>
<evidence type="ECO:0000256" key="10">
    <source>
        <dbReference type="HAMAP-Rule" id="MF_00145"/>
    </source>
</evidence>
<proteinExistence type="inferred from homology"/>
<evidence type="ECO:0000256" key="3">
    <source>
        <dbReference type="ARBA" id="ARBA00013061"/>
    </source>
</evidence>
<name>A0ABS4DEK3_9CHLR</name>
<keyword evidence="5 10" id="KW-0808">Transferase</keyword>
<dbReference type="PANTHER" id="PTHR11406">
    <property type="entry name" value="PHOSPHOGLYCERATE KINASE"/>
    <property type="match status" value="1"/>
</dbReference>
<comment type="catalytic activity">
    <reaction evidence="1 10 11">
        <text>(2R)-3-phosphoglycerate + ATP = (2R)-3-phospho-glyceroyl phosphate + ADP</text>
        <dbReference type="Rhea" id="RHEA:14801"/>
        <dbReference type="ChEBI" id="CHEBI:30616"/>
        <dbReference type="ChEBI" id="CHEBI:57604"/>
        <dbReference type="ChEBI" id="CHEBI:58272"/>
        <dbReference type="ChEBI" id="CHEBI:456216"/>
        <dbReference type="EC" id="2.7.2.3"/>
    </reaction>
</comment>
<dbReference type="PANTHER" id="PTHR11406:SF23">
    <property type="entry name" value="PHOSPHOGLYCERATE KINASE 1, CHLOROPLASTIC-RELATED"/>
    <property type="match status" value="1"/>
</dbReference>
<protein>
    <recommendedName>
        <fullName evidence="4 10">Phosphoglycerate kinase</fullName>
        <ecNumber evidence="3 10">2.7.2.3</ecNumber>
    </recommendedName>
</protein>
<dbReference type="PRINTS" id="PR00477">
    <property type="entry name" value="PHGLYCKINASE"/>
</dbReference>
<evidence type="ECO:0000256" key="11">
    <source>
        <dbReference type="RuleBase" id="RU000532"/>
    </source>
</evidence>
<feature type="binding site" evidence="10">
    <location>
        <begin position="356"/>
        <end position="359"/>
    </location>
    <ligand>
        <name>ATP</name>
        <dbReference type="ChEBI" id="CHEBI:30616"/>
    </ligand>
</feature>
<keyword evidence="10" id="KW-0963">Cytoplasm</keyword>
<keyword evidence="7 10" id="KW-0418">Kinase</keyword>
<dbReference type="PIRSF" id="PIRSF000724">
    <property type="entry name" value="Pgk"/>
    <property type="match status" value="1"/>
</dbReference>
<comment type="caution">
    <text evidence="12">The sequence shown here is derived from an EMBL/GenBank/DDBJ whole genome shotgun (WGS) entry which is preliminary data.</text>
</comment>
<feature type="binding site" evidence="10">
    <location>
        <position position="327"/>
    </location>
    <ligand>
        <name>ATP</name>
        <dbReference type="ChEBI" id="CHEBI:30616"/>
    </ligand>
</feature>
<comment type="subunit">
    <text evidence="10">Monomer.</text>
</comment>
<dbReference type="SUPFAM" id="SSF53748">
    <property type="entry name" value="Phosphoglycerate kinase"/>
    <property type="match status" value="1"/>
</dbReference>
<reference evidence="12 13" key="1">
    <citation type="submission" date="2021-03" db="EMBL/GenBank/DDBJ databases">
        <authorList>
            <person name="Grouzdev D.S."/>
        </authorList>
    </citation>
    <scope>NUCLEOTIDE SEQUENCE [LARGE SCALE GENOMIC DNA]</scope>
    <source>
        <strain evidence="12 13">M50-1</strain>
    </source>
</reference>
<evidence type="ECO:0000256" key="5">
    <source>
        <dbReference type="ARBA" id="ARBA00022679"/>
    </source>
</evidence>
<dbReference type="GO" id="GO:0016301">
    <property type="term" value="F:kinase activity"/>
    <property type="evidence" value="ECO:0007669"/>
    <property type="project" value="UniProtKB-KW"/>
</dbReference>
<organism evidence="12 13">
    <name type="scientific">Candidatus Chloroploca mongolica</name>
    <dbReference type="NCBI Taxonomy" id="2528176"/>
    <lineage>
        <taxon>Bacteria</taxon>
        <taxon>Bacillati</taxon>
        <taxon>Chloroflexota</taxon>
        <taxon>Chloroflexia</taxon>
        <taxon>Chloroflexales</taxon>
        <taxon>Chloroflexineae</taxon>
        <taxon>Oscillochloridaceae</taxon>
        <taxon>Candidatus Chloroploca</taxon>
    </lineage>
</organism>
<feature type="binding site" evidence="10">
    <location>
        <position position="155"/>
    </location>
    <ligand>
        <name>substrate</name>
    </ligand>
</feature>
<sequence>MNKKTVRDIEWNGKRALVRVDFNVPQDSEGSVTDDTRIRAALPTIRYLLEQGANGVVLMSHLGRPKGKVNAKYSMRPVVERLFELLPEAHEVRKTEVTTGEAAEAAAAALQPGTVLMLENTRFDSREEANDAGMAAELARLGDVFVNDAFGAAHRANASTEGVAHHLPAVAGFLMEKELEYIGGALEQPKRPFVTIIGGAKISDKIGVIDNLLGKVDALLIGGGMANTFLLAEGKEMGDSLIEPDSVETARALIAKAKAANVRLLLPVDAVIADAFSAEANTKVVSVDAIPAGWRMLDIGPETTKQYRSEVAAAQLVIWNGPMGVFELDPFASGTRAIASAMAEAAAGGAITIVGGGDSVAAVEQAGLAAQMSHVSTGGGASLELLEGKSLPGIAALQDR</sequence>
<dbReference type="HAMAP" id="MF_00145">
    <property type="entry name" value="Phosphoglyc_kinase"/>
    <property type="match status" value="1"/>
</dbReference>
<keyword evidence="6 10" id="KW-0547">Nucleotide-binding</keyword>
<evidence type="ECO:0000256" key="4">
    <source>
        <dbReference type="ARBA" id="ARBA00016471"/>
    </source>
</evidence>
<comment type="similarity">
    <text evidence="10 11">Belongs to the phosphoglycerate kinase family.</text>
</comment>
<accession>A0ABS4DEK3</accession>
<dbReference type="InterPro" id="IPR036043">
    <property type="entry name" value="Phosphoglycerate_kinase_sf"/>
</dbReference>
<comment type="pathway">
    <text evidence="2 10">Carbohydrate degradation; glycolysis; pyruvate from D-glyceraldehyde 3-phosphate: step 2/5.</text>
</comment>